<comment type="caution">
    <text evidence="2">The sequence shown here is derived from an EMBL/GenBank/DDBJ whole genome shotgun (WGS) entry which is preliminary data.</text>
</comment>
<reference evidence="2" key="1">
    <citation type="submission" date="2020-06" db="EMBL/GenBank/DDBJ databases">
        <authorList>
            <person name="Li T."/>
            <person name="Hu X."/>
            <person name="Zhang T."/>
            <person name="Song X."/>
            <person name="Zhang H."/>
            <person name="Dai N."/>
            <person name="Sheng W."/>
            <person name="Hou X."/>
            <person name="Wei L."/>
        </authorList>
    </citation>
    <scope>NUCLEOTIDE SEQUENCE</scope>
    <source>
        <strain evidence="2">KEN1</strain>
        <tissue evidence="2">Leaf</tissue>
    </source>
</reference>
<feature type="region of interest" description="Disordered" evidence="1">
    <location>
        <begin position="1"/>
        <end position="32"/>
    </location>
</feature>
<accession>A0AAW2WTL7</accession>
<feature type="compositionally biased region" description="Acidic residues" evidence="1">
    <location>
        <begin position="52"/>
        <end position="64"/>
    </location>
</feature>
<gene>
    <name evidence="2" type="ORF">Slati_2198000</name>
</gene>
<feature type="region of interest" description="Disordered" evidence="1">
    <location>
        <begin position="46"/>
        <end position="75"/>
    </location>
</feature>
<evidence type="ECO:0000256" key="1">
    <source>
        <dbReference type="SAM" id="MobiDB-lite"/>
    </source>
</evidence>
<sequence>MSSNDESVRYVGENLGDDPSEATSKRLGSPLPSYVAGRRWNLRQAAHHLLDESSEEDGDGEEKEDSSPGVTGRALGETVGCDMWRTCGRLGDADWHAGVGTALDQRLLPIGDCKTVSMGTSLMCGDVIHQV</sequence>
<protein>
    <submittedName>
        <fullName evidence="2">Uncharacterized protein</fullName>
    </submittedName>
</protein>
<dbReference type="EMBL" id="JACGWN010000007">
    <property type="protein sequence ID" value="KAL0444753.1"/>
    <property type="molecule type" value="Genomic_DNA"/>
</dbReference>
<reference evidence="2" key="2">
    <citation type="journal article" date="2024" name="Plant">
        <title>Genomic evolution and insights into agronomic trait innovations of Sesamum species.</title>
        <authorList>
            <person name="Miao H."/>
            <person name="Wang L."/>
            <person name="Qu L."/>
            <person name="Liu H."/>
            <person name="Sun Y."/>
            <person name="Le M."/>
            <person name="Wang Q."/>
            <person name="Wei S."/>
            <person name="Zheng Y."/>
            <person name="Lin W."/>
            <person name="Duan Y."/>
            <person name="Cao H."/>
            <person name="Xiong S."/>
            <person name="Wang X."/>
            <person name="Wei L."/>
            <person name="Li C."/>
            <person name="Ma Q."/>
            <person name="Ju M."/>
            <person name="Zhao R."/>
            <person name="Li G."/>
            <person name="Mu C."/>
            <person name="Tian Q."/>
            <person name="Mei H."/>
            <person name="Zhang T."/>
            <person name="Gao T."/>
            <person name="Zhang H."/>
        </authorList>
    </citation>
    <scope>NUCLEOTIDE SEQUENCE</scope>
    <source>
        <strain evidence="2">KEN1</strain>
    </source>
</reference>
<organism evidence="2">
    <name type="scientific">Sesamum latifolium</name>
    <dbReference type="NCBI Taxonomy" id="2727402"/>
    <lineage>
        <taxon>Eukaryota</taxon>
        <taxon>Viridiplantae</taxon>
        <taxon>Streptophyta</taxon>
        <taxon>Embryophyta</taxon>
        <taxon>Tracheophyta</taxon>
        <taxon>Spermatophyta</taxon>
        <taxon>Magnoliopsida</taxon>
        <taxon>eudicotyledons</taxon>
        <taxon>Gunneridae</taxon>
        <taxon>Pentapetalae</taxon>
        <taxon>asterids</taxon>
        <taxon>lamiids</taxon>
        <taxon>Lamiales</taxon>
        <taxon>Pedaliaceae</taxon>
        <taxon>Sesamum</taxon>
    </lineage>
</organism>
<name>A0AAW2WTL7_9LAMI</name>
<proteinExistence type="predicted"/>
<dbReference type="AlphaFoldDB" id="A0AAW2WTL7"/>
<evidence type="ECO:0000313" key="2">
    <source>
        <dbReference type="EMBL" id="KAL0444753.1"/>
    </source>
</evidence>